<dbReference type="PROSITE" id="PS51007">
    <property type="entry name" value="CYTC"/>
    <property type="match status" value="1"/>
</dbReference>
<reference evidence="7 8" key="1">
    <citation type="journal article" date="2010" name="Stand. Genomic Sci.">
        <title>Complete genome sequence of Haliangium ochraceum type strain (SMP-2).</title>
        <authorList>
            <consortium name="US DOE Joint Genome Institute (JGI-PGF)"/>
            <person name="Ivanova N."/>
            <person name="Daum C."/>
            <person name="Lang E."/>
            <person name="Abt B."/>
            <person name="Kopitz M."/>
            <person name="Saunders E."/>
            <person name="Lapidus A."/>
            <person name="Lucas S."/>
            <person name="Glavina Del Rio T."/>
            <person name="Nolan M."/>
            <person name="Tice H."/>
            <person name="Copeland A."/>
            <person name="Cheng J.F."/>
            <person name="Chen F."/>
            <person name="Bruce D."/>
            <person name="Goodwin L."/>
            <person name="Pitluck S."/>
            <person name="Mavromatis K."/>
            <person name="Pati A."/>
            <person name="Mikhailova N."/>
            <person name="Chen A."/>
            <person name="Palaniappan K."/>
            <person name="Land M."/>
            <person name="Hauser L."/>
            <person name="Chang Y.J."/>
            <person name="Jeffries C.D."/>
            <person name="Detter J.C."/>
            <person name="Brettin T."/>
            <person name="Rohde M."/>
            <person name="Goker M."/>
            <person name="Bristow J."/>
            <person name="Markowitz V."/>
            <person name="Eisen J.A."/>
            <person name="Hugenholtz P."/>
            <person name="Kyrpides N.C."/>
            <person name="Klenk H.P."/>
        </authorList>
    </citation>
    <scope>NUCLEOTIDE SEQUENCE [LARGE SCALE GENOMIC DNA]</scope>
    <source>
        <strain evidence="8">DSM 14365 / CIP 107738 / JCM 11303 / AJ 13395 / SMP-2</strain>
    </source>
</reference>
<accession>D0LQA5</accession>
<evidence type="ECO:0000259" key="6">
    <source>
        <dbReference type="PROSITE" id="PS51007"/>
    </source>
</evidence>
<evidence type="ECO:0000256" key="5">
    <source>
        <dbReference type="SAM" id="MobiDB-lite"/>
    </source>
</evidence>
<keyword evidence="8" id="KW-1185">Reference proteome</keyword>
<protein>
    <submittedName>
        <fullName evidence="7">Thiol oxidoreductase-like protein</fullName>
    </submittedName>
</protein>
<organism evidence="7 8">
    <name type="scientific">Haliangium ochraceum (strain DSM 14365 / JCM 11303 / SMP-2)</name>
    <dbReference type="NCBI Taxonomy" id="502025"/>
    <lineage>
        <taxon>Bacteria</taxon>
        <taxon>Pseudomonadati</taxon>
        <taxon>Myxococcota</taxon>
        <taxon>Polyangia</taxon>
        <taxon>Haliangiales</taxon>
        <taxon>Kofleriaceae</taxon>
        <taxon>Haliangium</taxon>
    </lineage>
</organism>
<dbReference type="GO" id="GO:0046872">
    <property type="term" value="F:metal ion binding"/>
    <property type="evidence" value="ECO:0007669"/>
    <property type="project" value="UniProtKB-KW"/>
</dbReference>
<dbReference type="KEGG" id="hoh:Hoch_6445"/>
<dbReference type="AlphaFoldDB" id="D0LQA5"/>
<sequence length="564" mass="59734">MRVLPSNMMMNDFQRWCARTGVVVGLALVGAAATGCEASGGLGDEMGEAGALTQAARVLPAAADIESAEIGREVSVPRHLQNGEEFAVSLGDLLAHGALLFDAKWTVQEGAGRPFTNGVGGALADPSSPLVFPRNFNRISAPDANACSGCHNLPVLGGGGDIVANVFVLGQRFDHVTFDHADMTILRGAYDERGEPVTLDTVANNRATLSMNGSGYIELLAREMSVDLQAIRDALAPGQSAALRSKGVDFGTLVRNPDGTWDTGAVEGLPAPSLRSAGAGAPPSLIIRPFHQAGAVVSLREFSNNAYNHHHGMQPSERFGVGVDADGDGFVNELTRADITAVSVWQATMAVPGRVIPNDPAIEDAVLVGEEVFATIGCTECHMPALPLEVPVFTEPNPFNPPGNLQPGDAPTFAVELDDRDLPKPRLEAERDGVVWVPAFTDLKLHDITSGPDDPNREPLDQNQPAGSAAFFAGNSHFLTRKLWGVANEPPFFHHGKFTTLREAVLAHAGEAAASTQAFVALSDYDQGAVIEFLKTLQILPAGSKNLVVDENGKKKHWPPRGNR</sequence>
<proteinExistence type="predicted"/>
<keyword evidence="3 4" id="KW-0408">Iron</keyword>
<dbReference type="PANTHER" id="PTHR30600">
    <property type="entry name" value="CYTOCHROME C PEROXIDASE-RELATED"/>
    <property type="match status" value="1"/>
</dbReference>
<evidence type="ECO:0000313" key="8">
    <source>
        <dbReference type="Proteomes" id="UP000001880"/>
    </source>
</evidence>
<dbReference type="GO" id="GO:0009055">
    <property type="term" value="F:electron transfer activity"/>
    <property type="evidence" value="ECO:0007669"/>
    <property type="project" value="InterPro"/>
</dbReference>
<gene>
    <name evidence="7" type="ordered locus">Hoch_6445</name>
</gene>
<evidence type="ECO:0000256" key="1">
    <source>
        <dbReference type="ARBA" id="ARBA00022617"/>
    </source>
</evidence>
<dbReference type="GO" id="GO:0020037">
    <property type="term" value="F:heme binding"/>
    <property type="evidence" value="ECO:0007669"/>
    <property type="project" value="InterPro"/>
</dbReference>
<keyword evidence="1 4" id="KW-0349">Heme</keyword>
<name>D0LQA5_HALO1</name>
<evidence type="ECO:0000313" key="7">
    <source>
        <dbReference type="EMBL" id="ACY18914.1"/>
    </source>
</evidence>
<feature type="domain" description="Cytochrome c" evidence="6">
    <location>
        <begin position="364"/>
        <end position="538"/>
    </location>
</feature>
<dbReference type="EMBL" id="CP001804">
    <property type="protein sequence ID" value="ACY18914.1"/>
    <property type="molecule type" value="Genomic_DNA"/>
</dbReference>
<dbReference type="InterPro" id="IPR010538">
    <property type="entry name" value="DHOR"/>
</dbReference>
<dbReference type="HOGENOM" id="CLU_033900_1_0_7"/>
<dbReference type="STRING" id="502025.Hoch_6445"/>
<keyword evidence="2 4" id="KW-0479">Metal-binding</keyword>
<dbReference type="PANTHER" id="PTHR30600:SF4">
    <property type="entry name" value="CYTOCHROME C DOMAIN-CONTAINING PROTEIN"/>
    <property type="match status" value="1"/>
</dbReference>
<dbReference type="Pfam" id="PF06537">
    <property type="entry name" value="DHOR"/>
    <property type="match status" value="1"/>
</dbReference>
<dbReference type="Proteomes" id="UP000001880">
    <property type="component" value="Chromosome"/>
</dbReference>
<evidence type="ECO:0000256" key="2">
    <source>
        <dbReference type="ARBA" id="ARBA00022723"/>
    </source>
</evidence>
<feature type="region of interest" description="Disordered" evidence="5">
    <location>
        <begin position="447"/>
        <end position="467"/>
    </location>
</feature>
<dbReference type="InterPro" id="IPR036909">
    <property type="entry name" value="Cyt_c-like_dom_sf"/>
</dbReference>
<dbReference type="InterPro" id="IPR009056">
    <property type="entry name" value="Cyt_c-like_dom"/>
</dbReference>
<dbReference type="InterPro" id="IPR051395">
    <property type="entry name" value="Cytochrome_c_Peroxidase/MauG"/>
</dbReference>
<dbReference type="SUPFAM" id="SSF46626">
    <property type="entry name" value="Cytochrome c"/>
    <property type="match status" value="1"/>
</dbReference>
<dbReference type="GO" id="GO:0004130">
    <property type="term" value="F:cytochrome-c peroxidase activity"/>
    <property type="evidence" value="ECO:0007669"/>
    <property type="project" value="TreeGrafter"/>
</dbReference>
<evidence type="ECO:0000256" key="3">
    <source>
        <dbReference type="ARBA" id="ARBA00023004"/>
    </source>
</evidence>
<dbReference type="eggNOG" id="COG3488">
    <property type="taxonomic scope" value="Bacteria"/>
</dbReference>
<dbReference type="Gene3D" id="1.10.760.10">
    <property type="entry name" value="Cytochrome c-like domain"/>
    <property type="match status" value="1"/>
</dbReference>
<evidence type="ECO:0000256" key="4">
    <source>
        <dbReference type="PROSITE-ProRule" id="PRU00433"/>
    </source>
</evidence>